<keyword evidence="3" id="KW-1185">Reference proteome</keyword>
<evidence type="ECO:0008006" key="4">
    <source>
        <dbReference type="Google" id="ProtNLM"/>
    </source>
</evidence>
<dbReference type="SUPFAM" id="SSF56601">
    <property type="entry name" value="beta-lactamase/transpeptidase-like"/>
    <property type="match status" value="1"/>
</dbReference>
<proteinExistence type="predicted"/>
<evidence type="ECO:0000313" key="3">
    <source>
        <dbReference type="Proteomes" id="UP000432464"/>
    </source>
</evidence>
<dbReference type="InterPro" id="IPR012338">
    <property type="entry name" value="Beta-lactam/transpept-like"/>
</dbReference>
<accession>A0A6I3L6C9</accession>
<name>A0A6I3L6C9_9NOCA</name>
<organism evidence="2 3">
    <name type="scientific">Nocardia aurantiaca</name>
    <dbReference type="NCBI Taxonomy" id="2675850"/>
    <lineage>
        <taxon>Bacteria</taxon>
        <taxon>Bacillati</taxon>
        <taxon>Actinomycetota</taxon>
        <taxon>Actinomycetes</taxon>
        <taxon>Mycobacteriales</taxon>
        <taxon>Nocardiaceae</taxon>
        <taxon>Nocardia</taxon>
    </lineage>
</organism>
<reference evidence="2 3" key="1">
    <citation type="submission" date="2019-11" db="EMBL/GenBank/DDBJ databases">
        <title>Nocardia sp. nov. CT2-14 isolated from soil.</title>
        <authorList>
            <person name="Kanchanasin P."/>
            <person name="Tanasupawat S."/>
            <person name="Yuki M."/>
            <person name="Kudo T."/>
        </authorList>
    </citation>
    <scope>NUCLEOTIDE SEQUENCE [LARGE SCALE GENOMIC DNA]</scope>
    <source>
        <strain evidence="2 3">CT2-14</strain>
    </source>
</reference>
<sequence>MGIRSGAVAAVVTGVWLAVTGAAGAQPRIDPGAIQPARVLPRTALAVRTLVPGVGRGTDNETEERAALSIAKLYMADYALRHGDGSAEDRDLGERMIRRSDDAAANRIAAKYPYAIDAIAKEYSLRATHGAGGWELSTTSVADVADFLAAKLRAEPDSPILAWMEQPSDKASDGTRQDWGTARLPLVYGTKWGWADVGPPEVASVSFGPGFTVAAHTYGTPEQQTEDVLGAWSPLTAREAPKR</sequence>
<dbReference type="Gene3D" id="3.40.710.10">
    <property type="entry name" value="DD-peptidase/beta-lactamase superfamily"/>
    <property type="match status" value="1"/>
</dbReference>
<dbReference type="AlphaFoldDB" id="A0A6I3L6C9"/>
<protein>
    <recommendedName>
        <fullName evidence="4">Serine hydrolase</fullName>
    </recommendedName>
</protein>
<evidence type="ECO:0000313" key="2">
    <source>
        <dbReference type="EMBL" id="MTE16224.1"/>
    </source>
</evidence>
<dbReference type="RefSeq" id="WP_154790643.1">
    <property type="nucleotide sequence ID" value="NZ_WMBB01000013.1"/>
</dbReference>
<comment type="caution">
    <text evidence="2">The sequence shown here is derived from an EMBL/GenBank/DDBJ whole genome shotgun (WGS) entry which is preliminary data.</text>
</comment>
<gene>
    <name evidence="2" type="ORF">GLP40_26080</name>
</gene>
<feature type="region of interest" description="Disordered" evidence="1">
    <location>
        <begin position="220"/>
        <end position="243"/>
    </location>
</feature>
<dbReference type="EMBL" id="WMBB01000013">
    <property type="protein sequence ID" value="MTE16224.1"/>
    <property type="molecule type" value="Genomic_DNA"/>
</dbReference>
<evidence type="ECO:0000256" key="1">
    <source>
        <dbReference type="SAM" id="MobiDB-lite"/>
    </source>
</evidence>
<dbReference type="Proteomes" id="UP000432464">
    <property type="component" value="Unassembled WGS sequence"/>
</dbReference>